<keyword evidence="3" id="KW-1185">Reference proteome</keyword>
<dbReference type="Proteomes" id="UP000324897">
    <property type="component" value="Chromosome 7"/>
</dbReference>
<evidence type="ECO:0000313" key="2">
    <source>
        <dbReference type="EMBL" id="TVU18344.1"/>
    </source>
</evidence>
<name>A0A5J9U445_9POAL</name>
<dbReference type="EMBL" id="RWGY01000029">
    <property type="protein sequence ID" value="TVU18344.1"/>
    <property type="molecule type" value="Genomic_DNA"/>
</dbReference>
<feature type="domain" description="DUF6598" evidence="1">
    <location>
        <begin position="101"/>
        <end position="201"/>
    </location>
</feature>
<evidence type="ECO:0000313" key="3">
    <source>
        <dbReference type="Proteomes" id="UP000324897"/>
    </source>
</evidence>
<gene>
    <name evidence="2" type="ORF">EJB05_34434</name>
</gene>
<dbReference type="AlphaFoldDB" id="A0A5J9U445"/>
<accession>A0A5J9U445</accession>
<dbReference type="InterPro" id="IPR046533">
    <property type="entry name" value="DUF6598"/>
</dbReference>
<evidence type="ECO:0000259" key="1">
    <source>
        <dbReference type="Pfam" id="PF20241"/>
    </source>
</evidence>
<comment type="caution">
    <text evidence="2">The sequence shown here is derived from an EMBL/GenBank/DDBJ whole genome shotgun (WGS) entry which is preliminary data.</text>
</comment>
<proteinExistence type="predicted"/>
<sequence>MMDDDAEEFAGLEPFFFDEAVVVAQHPAAEEKRRQKEQEEALKKERRMQKAIAYQSVLHKITEYDPKLGCEYITRFYMADLCAFDLDEEYREGNGFIRKNSVNVISVKTISSDVRFPIYVYGIVIARDSIAWGMCEDQLILTGPKRGLALIDAIYFEMDLKIKGEQGQQDKELSKGFLRLDGIQHQFLDTMIVESDSLETKLIPFNNRSIQLLRPVIAVCMEEMLEVTLHKVKVKAKFFLCLMPTVETTLNLLAVPLPWS</sequence>
<dbReference type="Pfam" id="PF20241">
    <property type="entry name" value="DUF6598"/>
    <property type="match status" value="1"/>
</dbReference>
<dbReference type="PANTHER" id="PTHR33065:SF64">
    <property type="entry name" value="OS05G0109100 PROTEIN"/>
    <property type="match status" value="1"/>
</dbReference>
<organism evidence="2 3">
    <name type="scientific">Eragrostis curvula</name>
    <name type="common">weeping love grass</name>
    <dbReference type="NCBI Taxonomy" id="38414"/>
    <lineage>
        <taxon>Eukaryota</taxon>
        <taxon>Viridiplantae</taxon>
        <taxon>Streptophyta</taxon>
        <taxon>Embryophyta</taxon>
        <taxon>Tracheophyta</taxon>
        <taxon>Spermatophyta</taxon>
        <taxon>Magnoliopsida</taxon>
        <taxon>Liliopsida</taxon>
        <taxon>Poales</taxon>
        <taxon>Poaceae</taxon>
        <taxon>PACMAD clade</taxon>
        <taxon>Chloridoideae</taxon>
        <taxon>Eragrostideae</taxon>
        <taxon>Eragrostidinae</taxon>
        <taxon>Eragrostis</taxon>
    </lineage>
</organism>
<protein>
    <recommendedName>
        <fullName evidence="1">DUF6598 domain-containing protein</fullName>
    </recommendedName>
</protein>
<dbReference type="PANTHER" id="PTHR33065">
    <property type="entry name" value="OS07G0486400 PROTEIN"/>
    <property type="match status" value="1"/>
</dbReference>
<reference evidence="2 3" key="1">
    <citation type="journal article" date="2019" name="Sci. Rep.">
        <title>A high-quality genome of Eragrostis curvula grass provides insights into Poaceae evolution and supports new strategies to enhance forage quality.</title>
        <authorList>
            <person name="Carballo J."/>
            <person name="Santos B.A.C.M."/>
            <person name="Zappacosta D."/>
            <person name="Garbus I."/>
            <person name="Selva J.P."/>
            <person name="Gallo C.A."/>
            <person name="Diaz A."/>
            <person name="Albertini E."/>
            <person name="Caccamo M."/>
            <person name="Echenique V."/>
        </authorList>
    </citation>
    <scope>NUCLEOTIDE SEQUENCE [LARGE SCALE GENOMIC DNA]</scope>
    <source>
        <strain evidence="3">cv. Victoria</strain>
        <tissue evidence="2">Leaf</tissue>
    </source>
</reference>
<dbReference type="Gramene" id="TVU18344">
    <property type="protein sequence ID" value="TVU18344"/>
    <property type="gene ID" value="EJB05_34434"/>
</dbReference>